<evidence type="ECO:0000256" key="6">
    <source>
        <dbReference type="SAM" id="Phobius"/>
    </source>
</evidence>
<keyword evidence="8" id="KW-1185">Reference proteome</keyword>
<keyword evidence="3 6" id="KW-1133">Transmembrane helix</keyword>
<dbReference type="PANTHER" id="PTHR31415">
    <property type="entry name" value="OS05G0367900 PROTEIN"/>
    <property type="match status" value="1"/>
</dbReference>
<accession>A0A6P6W870</accession>
<evidence type="ECO:0000256" key="3">
    <source>
        <dbReference type="ARBA" id="ARBA00022989"/>
    </source>
</evidence>
<dbReference type="Pfam" id="PF03168">
    <property type="entry name" value="LEA_2"/>
    <property type="match status" value="1"/>
</dbReference>
<reference evidence="9" key="2">
    <citation type="submission" date="2025-08" db="UniProtKB">
        <authorList>
            <consortium name="RefSeq"/>
        </authorList>
    </citation>
    <scope>IDENTIFICATION</scope>
    <source>
        <tissue evidence="9">Leaves</tissue>
    </source>
</reference>
<keyword evidence="4 6" id="KW-0472">Membrane</keyword>
<reference evidence="8" key="1">
    <citation type="journal article" date="2025" name="Foods">
        <title>Unveiling the Microbial Signatures of Arabica Coffee Cherries: Insights into Ripeness Specific Diversity, Functional Traits, and Implications for Quality and Safety.</title>
        <authorList>
            <consortium name="RefSeq"/>
            <person name="Tenea G.N."/>
            <person name="Cifuentes V."/>
            <person name="Reyes P."/>
            <person name="Cevallos-Vallejos M."/>
        </authorList>
    </citation>
    <scope>NUCLEOTIDE SEQUENCE [LARGE SCALE GENOMIC DNA]</scope>
</reference>
<proteinExistence type="predicted"/>
<keyword evidence="2 6" id="KW-0812">Transmembrane</keyword>
<comment type="subcellular location">
    <subcellularLocation>
        <location evidence="1">Membrane</location>
        <topology evidence="1">Single-pass membrane protein</topology>
    </subcellularLocation>
</comment>
<evidence type="ECO:0000256" key="5">
    <source>
        <dbReference type="SAM" id="MobiDB-lite"/>
    </source>
</evidence>
<sequence length="225" mass="25445">MSSSYPLPTHANPSPQNQPVKRHHSARYYAHRVRESLATRVSKLVCSIFLFFLFLIGVITFILWLSLRPHRPRFHIHEFSIPAIAQGNGFENAQIDFNVTARNPNRAIGIFYDAMHVSVTYDDQGIGAISLLYPFYQGPKNTTVLAGSLSGATLTVNNQRWQQFLADRSQGRVIFKLDVTSTIRFKISSWDSKHHTLHANCPVGVGPDGTILPEYKDKRCPVYFS</sequence>
<dbReference type="PANTHER" id="PTHR31415:SF3">
    <property type="entry name" value="LATE EMBRYOGENESIS ABUNDANT (LEA) HYDROXYPROLINE-RICH GLYCOPROTEIN FAMILY"/>
    <property type="match status" value="1"/>
</dbReference>
<feature type="transmembrane region" description="Helical" evidence="6">
    <location>
        <begin position="44"/>
        <end position="67"/>
    </location>
</feature>
<dbReference type="RefSeq" id="XP_027111593.2">
    <property type="nucleotide sequence ID" value="XM_027255792.2"/>
</dbReference>
<feature type="region of interest" description="Disordered" evidence="5">
    <location>
        <begin position="1"/>
        <end position="21"/>
    </location>
</feature>
<evidence type="ECO:0000313" key="9">
    <source>
        <dbReference type="RefSeq" id="XP_027111593.2"/>
    </source>
</evidence>
<feature type="domain" description="Late embryogenesis abundant protein LEA-2 subgroup" evidence="7">
    <location>
        <begin position="99"/>
        <end position="201"/>
    </location>
</feature>
<dbReference type="InterPro" id="IPR004864">
    <property type="entry name" value="LEA_2"/>
</dbReference>
<dbReference type="OrthoDB" id="779224at2759"/>
<dbReference type="GeneID" id="113730840"/>
<evidence type="ECO:0000256" key="2">
    <source>
        <dbReference type="ARBA" id="ARBA00022692"/>
    </source>
</evidence>
<evidence type="ECO:0000313" key="8">
    <source>
        <dbReference type="Proteomes" id="UP001652660"/>
    </source>
</evidence>
<gene>
    <name evidence="9" type="primary">LOC113730840</name>
</gene>
<evidence type="ECO:0000259" key="7">
    <source>
        <dbReference type="Pfam" id="PF03168"/>
    </source>
</evidence>
<evidence type="ECO:0000256" key="4">
    <source>
        <dbReference type="ARBA" id="ARBA00023136"/>
    </source>
</evidence>
<organism evidence="8 9">
    <name type="scientific">Coffea arabica</name>
    <name type="common">Arabian coffee</name>
    <dbReference type="NCBI Taxonomy" id="13443"/>
    <lineage>
        <taxon>Eukaryota</taxon>
        <taxon>Viridiplantae</taxon>
        <taxon>Streptophyta</taxon>
        <taxon>Embryophyta</taxon>
        <taxon>Tracheophyta</taxon>
        <taxon>Spermatophyta</taxon>
        <taxon>Magnoliopsida</taxon>
        <taxon>eudicotyledons</taxon>
        <taxon>Gunneridae</taxon>
        <taxon>Pentapetalae</taxon>
        <taxon>asterids</taxon>
        <taxon>lamiids</taxon>
        <taxon>Gentianales</taxon>
        <taxon>Rubiaceae</taxon>
        <taxon>Ixoroideae</taxon>
        <taxon>Gardenieae complex</taxon>
        <taxon>Bertiereae - Coffeeae clade</taxon>
        <taxon>Coffeeae</taxon>
        <taxon>Coffea</taxon>
    </lineage>
</organism>
<protein>
    <submittedName>
        <fullName evidence="9">NDR1/HIN1-like protein 26</fullName>
    </submittedName>
</protein>
<dbReference type="InterPro" id="IPR044839">
    <property type="entry name" value="NDR1-like"/>
</dbReference>
<evidence type="ECO:0000256" key="1">
    <source>
        <dbReference type="ARBA" id="ARBA00004167"/>
    </source>
</evidence>
<dbReference type="Proteomes" id="UP001652660">
    <property type="component" value="Chromosome 2e"/>
</dbReference>
<name>A0A6P6W870_COFAR</name>
<feature type="compositionally biased region" description="Polar residues" evidence="5">
    <location>
        <begin position="1"/>
        <end position="19"/>
    </location>
</feature>